<dbReference type="Gene3D" id="3.20.20.80">
    <property type="entry name" value="Glycosidases"/>
    <property type="match status" value="1"/>
</dbReference>
<keyword evidence="4 7" id="KW-0326">Glycosidase</keyword>
<dbReference type="PANTHER" id="PTHR10353">
    <property type="entry name" value="GLYCOSYL HYDROLASE"/>
    <property type="match status" value="1"/>
</dbReference>
<accession>A0A8S0RJD0</accession>
<name>A0A8S0RJD0_OLEEU</name>
<dbReference type="InterPro" id="IPR033132">
    <property type="entry name" value="GH_1_N_CS"/>
</dbReference>
<evidence type="ECO:0000256" key="6">
    <source>
        <dbReference type="RuleBase" id="RU003690"/>
    </source>
</evidence>
<dbReference type="InterPro" id="IPR018120">
    <property type="entry name" value="Glyco_hydro_1_AS"/>
</dbReference>
<dbReference type="Pfam" id="PF00232">
    <property type="entry name" value="Glyco_hydro_1"/>
    <property type="match status" value="1"/>
</dbReference>
<evidence type="ECO:0000256" key="3">
    <source>
        <dbReference type="ARBA" id="ARBA00022801"/>
    </source>
</evidence>
<dbReference type="SUPFAM" id="SSF51445">
    <property type="entry name" value="(Trans)glycosidases"/>
    <property type="match status" value="1"/>
</dbReference>
<keyword evidence="2" id="KW-0017">Alkaloid metabolism</keyword>
<dbReference type="GO" id="GO:0009821">
    <property type="term" value="P:alkaloid biosynthetic process"/>
    <property type="evidence" value="ECO:0007669"/>
    <property type="project" value="UniProtKB-ARBA"/>
</dbReference>
<feature type="region of interest" description="Disordered" evidence="8">
    <location>
        <begin position="538"/>
        <end position="558"/>
    </location>
</feature>
<dbReference type="AlphaFoldDB" id="A0A8S0RJD0"/>
<dbReference type="EMBL" id="CACTIH010003635">
    <property type="protein sequence ID" value="CAA2979870.1"/>
    <property type="molecule type" value="Genomic_DNA"/>
</dbReference>
<organism evidence="9 10">
    <name type="scientific">Olea europaea subsp. europaea</name>
    <dbReference type="NCBI Taxonomy" id="158383"/>
    <lineage>
        <taxon>Eukaryota</taxon>
        <taxon>Viridiplantae</taxon>
        <taxon>Streptophyta</taxon>
        <taxon>Embryophyta</taxon>
        <taxon>Tracheophyta</taxon>
        <taxon>Spermatophyta</taxon>
        <taxon>Magnoliopsida</taxon>
        <taxon>eudicotyledons</taxon>
        <taxon>Gunneridae</taxon>
        <taxon>Pentapetalae</taxon>
        <taxon>asterids</taxon>
        <taxon>lamiids</taxon>
        <taxon>Lamiales</taxon>
        <taxon>Oleaceae</taxon>
        <taxon>Oleeae</taxon>
        <taxon>Olea</taxon>
    </lineage>
</organism>
<dbReference type="OrthoDB" id="907619at2759"/>
<protein>
    <submittedName>
        <fullName evidence="9">Beta-glucosidase-like</fullName>
    </submittedName>
</protein>
<evidence type="ECO:0000256" key="5">
    <source>
        <dbReference type="PROSITE-ProRule" id="PRU10055"/>
    </source>
</evidence>
<comment type="similarity">
    <text evidence="1 6">Belongs to the glycosyl hydrolase 1 family.</text>
</comment>
<dbReference type="Gramene" id="OE9A061739T1">
    <property type="protein sequence ID" value="OE9A061739C1"/>
    <property type="gene ID" value="OE9A061739"/>
</dbReference>
<sequence length="558" mass="63834">MAYQNNVLSSANQNSFLSMANQNNQFLMITGADSKLNDYVNTPTCPDVKRADFPEDFVFGAATSAYQVEGAWNVDGKGFSNWDDFALRFPEKIEDGSNGCIAIDQYNLFKEDVSLMKKIGLQSYRFSVAWTRILPGGRLSTGVSNRGVKYYNDLIDALLSQGIEPRITLFHWDIPQCLELEYQGFLDRRILEDFCDFAEVCFWEFGDRVKNWITLNEPWSFTVMGYVYGTYPPSKGATAKQSPTAIALLSNSIHRSKSGPRYHTFGGNPAIEPYIVAHHLILAHAHAVDIYREKYQAVQGGQIGMTNVACWYEPFSETQADKDAGSRAIDFQIGWFVAPIVTGDYPESMKERVGTRLPIFTSQEEKLVKGSYDFLGVNYYTSYYAVNHPLPPDEPPNFITDRRPGSNWLYIVPWGIYKLMNHLKETYGDNEIYITENGVSEPNDKGQNIKKALSDERRIKYHNDHLFYLKKAIDNGVRVKGYYIWSLFDNYEWAEGYSSRFGIFFVDFENGRFTRFPKNSAIWWMNFLGQKFKIPSKKKARPTDEDGEGSVKRLRAAN</sequence>
<evidence type="ECO:0000313" key="9">
    <source>
        <dbReference type="EMBL" id="CAA2979870.1"/>
    </source>
</evidence>
<keyword evidence="3 7" id="KW-0378">Hydrolase</keyword>
<dbReference type="InterPro" id="IPR017853">
    <property type="entry name" value="GH"/>
</dbReference>
<gene>
    <name evidence="9" type="ORF">OLEA9_A061739</name>
</gene>
<feature type="active site" description="Nucleophile" evidence="5">
    <location>
        <position position="436"/>
    </location>
</feature>
<evidence type="ECO:0000256" key="1">
    <source>
        <dbReference type="ARBA" id="ARBA00010838"/>
    </source>
</evidence>
<evidence type="ECO:0000256" key="8">
    <source>
        <dbReference type="SAM" id="MobiDB-lite"/>
    </source>
</evidence>
<dbReference type="InterPro" id="IPR001360">
    <property type="entry name" value="Glyco_hydro_1"/>
</dbReference>
<comment type="caution">
    <text evidence="9">The sequence shown here is derived from an EMBL/GenBank/DDBJ whole genome shotgun (WGS) entry which is preliminary data.</text>
</comment>
<dbReference type="PRINTS" id="PR00131">
    <property type="entry name" value="GLHYDRLASE1"/>
</dbReference>
<dbReference type="FunFam" id="3.20.20.80:FF:000022">
    <property type="entry name" value="Beta-glucosidase 11"/>
    <property type="match status" value="1"/>
</dbReference>
<dbReference type="GO" id="GO:0005975">
    <property type="term" value="P:carbohydrate metabolic process"/>
    <property type="evidence" value="ECO:0007669"/>
    <property type="project" value="InterPro"/>
</dbReference>
<evidence type="ECO:0000313" key="10">
    <source>
        <dbReference type="Proteomes" id="UP000594638"/>
    </source>
</evidence>
<dbReference type="GO" id="GO:0008422">
    <property type="term" value="F:beta-glucosidase activity"/>
    <property type="evidence" value="ECO:0007669"/>
    <property type="project" value="TreeGrafter"/>
</dbReference>
<dbReference type="Proteomes" id="UP000594638">
    <property type="component" value="Unassembled WGS sequence"/>
</dbReference>
<dbReference type="PANTHER" id="PTHR10353:SF137">
    <property type="entry name" value="MYROSINASE 3-RELATED"/>
    <property type="match status" value="1"/>
</dbReference>
<evidence type="ECO:0000256" key="2">
    <source>
        <dbReference type="ARBA" id="ARBA00022589"/>
    </source>
</evidence>
<dbReference type="PROSITE" id="PS00653">
    <property type="entry name" value="GLYCOSYL_HYDROL_F1_2"/>
    <property type="match status" value="1"/>
</dbReference>
<evidence type="ECO:0000256" key="7">
    <source>
        <dbReference type="RuleBase" id="RU004468"/>
    </source>
</evidence>
<keyword evidence="10" id="KW-1185">Reference proteome</keyword>
<evidence type="ECO:0000256" key="4">
    <source>
        <dbReference type="ARBA" id="ARBA00023295"/>
    </source>
</evidence>
<reference evidence="9 10" key="1">
    <citation type="submission" date="2019-12" db="EMBL/GenBank/DDBJ databases">
        <authorList>
            <person name="Alioto T."/>
            <person name="Alioto T."/>
            <person name="Gomez Garrido J."/>
        </authorList>
    </citation>
    <scope>NUCLEOTIDE SEQUENCE [LARGE SCALE GENOMIC DNA]</scope>
</reference>
<proteinExistence type="inferred from homology"/>
<dbReference type="PROSITE" id="PS00572">
    <property type="entry name" value="GLYCOSYL_HYDROL_F1_1"/>
    <property type="match status" value="1"/>
</dbReference>